<comment type="similarity">
    <text evidence="1">Belongs to the peptidase A1 family.</text>
</comment>
<dbReference type="InterPro" id="IPR034164">
    <property type="entry name" value="Pepsin-like_dom"/>
</dbReference>
<dbReference type="SUPFAM" id="SSF50630">
    <property type="entry name" value="Acid proteases"/>
    <property type="match status" value="1"/>
</dbReference>
<evidence type="ECO:0000256" key="5">
    <source>
        <dbReference type="PIRSR" id="PIRSR601461-1"/>
    </source>
</evidence>
<protein>
    <recommendedName>
        <fullName evidence="8">Peptidase A1 domain-containing protein</fullName>
    </recommendedName>
</protein>
<feature type="chain" id="PRO_5031226926" description="Peptidase A1 domain-containing protein" evidence="7">
    <location>
        <begin position="25"/>
        <end position="484"/>
    </location>
</feature>
<proteinExistence type="inferred from homology"/>
<keyword evidence="7" id="KW-0732">Signal</keyword>
<dbReference type="AlphaFoldDB" id="A0A7S1AUP3"/>
<dbReference type="InterPro" id="IPR033121">
    <property type="entry name" value="PEPTIDASE_A1"/>
</dbReference>
<gene>
    <name evidence="9" type="ORF">NSCI0253_LOCUS40221</name>
</gene>
<dbReference type="PRINTS" id="PR00792">
    <property type="entry name" value="PEPSIN"/>
</dbReference>
<evidence type="ECO:0000256" key="2">
    <source>
        <dbReference type="ARBA" id="ARBA00022670"/>
    </source>
</evidence>
<evidence type="ECO:0000256" key="7">
    <source>
        <dbReference type="SAM" id="SignalP"/>
    </source>
</evidence>
<dbReference type="EMBL" id="HBFQ01056728">
    <property type="protein sequence ID" value="CAD8865866.1"/>
    <property type="molecule type" value="Transcribed_RNA"/>
</dbReference>
<name>A0A7S1AUP3_NOCSC</name>
<dbReference type="CDD" id="cd05471">
    <property type="entry name" value="pepsin_like"/>
    <property type="match status" value="1"/>
</dbReference>
<keyword evidence="6" id="KW-1015">Disulfide bond</keyword>
<evidence type="ECO:0000256" key="3">
    <source>
        <dbReference type="ARBA" id="ARBA00022750"/>
    </source>
</evidence>
<feature type="active site" evidence="5">
    <location>
        <position position="87"/>
    </location>
</feature>
<sequence>MTSFHLQTAATLIVVAQLSNFAFGLERKGSLRREEVLPSSSSWPITIPLRREAVPVKRKGQVVSHKTSYSGQLTVGTPPQAFSMVFDTGSGHLIVPSSACVNETCLAHNRYDIAASSSARAINVDGSDVASDELCDQATIGFGTGSVVGEFVREKVCMGPQCLEMDIVMAVEMSAKPFKSSSFDGIFGLGLGGLSMTPAFNIFNRLASEGAPIKQFGVFLSGGDEGESQSEIVLGGYNVQRLLTPLSWAPVTNPELGHWQVKIKEVRIGGRTIDLCDDGSCRGIVDTGTSHLGVPGEGFDDISSLLTTAAVTQGDCRDVEGLSVELVLDGLTVKLSPRNYMRPLALPEGMNVGSQKGVTVPSFAGASQVRGAADTKVSRSSGVDGNRCVPRLLPVNMPEPLGPKLFILGEPVLTQYYTVYDFGAKRIGFGASASVSNKRALNVIKEDAEDEHEEEIVALMQVSFSLSLRVQRTFREPSDGLALL</sequence>
<accession>A0A7S1AUP3</accession>
<evidence type="ECO:0000256" key="1">
    <source>
        <dbReference type="ARBA" id="ARBA00007447"/>
    </source>
</evidence>
<evidence type="ECO:0000259" key="8">
    <source>
        <dbReference type="PROSITE" id="PS51767"/>
    </source>
</evidence>
<dbReference type="InterPro" id="IPR001461">
    <property type="entry name" value="Aspartic_peptidase_A1"/>
</dbReference>
<dbReference type="Gene3D" id="2.40.70.10">
    <property type="entry name" value="Acid Proteases"/>
    <property type="match status" value="2"/>
</dbReference>
<organism evidence="9">
    <name type="scientific">Noctiluca scintillans</name>
    <name type="common">Sea sparkle</name>
    <name type="synonym">Red tide dinoflagellate</name>
    <dbReference type="NCBI Taxonomy" id="2966"/>
    <lineage>
        <taxon>Eukaryota</taxon>
        <taxon>Sar</taxon>
        <taxon>Alveolata</taxon>
        <taxon>Dinophyceae</taxon>
        <taxon>Noctilucales</taxon>
        <taxon>Noctilucaceae</taxon>
        <taxon>Noctiluca</taxon>
    </lineage>
</organism>
<feature type="signal peptide" evidence="7">
    <location>
        <begin position="1"/>
        <end position="24"/>
    </location>
</feature>
<dbReference type="InterPro" id="IPR021109">
    <property type="entry name" value="Peptidase_aspartic_dom_sf"/>
</dbReference>
<dbReference type="Pfam" id="PF00026">
    <property type="entry name" value="Asp"/>
    <property type="match status" value="1"/>
</dbReference>
<reference evidence="9" key="1">
    <citation type="submission" date="2021-01" db="EMBL/GenBank/DDBJ databases">
        <authorList>
            <person name="Corre E."/>
            <person name="Pelletier E."/>
            <person name="Niang G."/>
            <person name="Scheremetjew M."/>
            <person name="Finn R."/>
            <person name="Kale V."/>
            <person name="Holt S."/>
            <person name="Cochrane G."/>
            <person name="Meng A."/>
            <person name="Brown T."/>
            <person name="Cohen L."/>
        </authorList>
    </citation>
    <scope>NUCLEOTIDE SEQUENCE</scope>
</reference>
<evidence type="ECO:0000313" key="9">
    <source>
        <dbReference type="EMBL" id="CAD8865866.1"/>
    </source>
</evidence>
<keyword evidence="2" id="KW-0645">Protease</keyword>
<keyword evidence="4" id="KW-0378">Hydrolase</keyword>
<evidence type="ECO:0000256" key="4">
    <source>
        <dbReference type="ARBA" id="ARBA00022801"/>
    </source>
</evidence>
<dbReference type="PROSITE" id="PS51767">
    <property type="entry name" value="PEPTIDASE_A1"/>
    <property type="match status" value="1"/>
</dbReference>
<feature type="disulfide bond" evidence="6">
    <location>
        <begin position="100"/>
        <end position="105"/>
    </location>
</feature>
<dbReference type="GO" id="GO:0004190">
    <property type="term" value="F:aspartic-type endopeptidase activity"/>
    <property type="evidence" value="ECO:0007669"/>
    <property type="project" value="UniProtKB-KW"/>
</dbReference>
<dbReference type="FunFam" id="2.40.70.10:FF:000115">
    <property type="entry name" value="Lysosomal aspartic protease"/>
    <property type="match status" value="1"/>
</dbReference>
<evidence type="ECO:0000256" key="6">
    <source>
        <dbReference type="PIRSR" id="PIRSR601461-2"/>
    </source>
</evidence>
<dbReference type="PANTHER" id="PTHR47966:SF51">
    <property type="entry name" value="BETA-SITE APP-CLEAVING ENZYME, ISOFORM A-RELATED"/>
    <property type="match status" value="1"/>
</dbReference>
<dbReference type="GO" id="GO:0016485">
    <property type="term" value="P:protein processing"/>
    <property type="evidence" value="ECO:0007669"/>
    <property type="project" value="UniProtKB-ARBA"/>
</dbReference>
<keyword evidence="3" id="KW-0064">Aspartyl protease</keyword>
<dbReference type="PANTHER" id="PTHR47966">
    <property type="entry name" value="BETA-SITE APP-CLEAVING ENZYME, ISOFORM A-RELATED"/>
    <property type="match status" value="1"/>
</dbReference>
<feature type="domain" description="Peptidase A1" evidence="8">
    <location>
        <begin position="69"/>
        <end position="430"/>
    </location>
</feature>
<feature type="active site" evidence="5">
    <location>
        <position position="286"/>
    </location>
</feature>